<proteinExistence type="inferred from homology"/>
<feature type="active site" description="Proton acceptor" evidence="4">
    <location>
        <position position="445"/>
    </location>
</feature>
<keyword evidence="5" id="KW-0326">Glycosidase</keyword>
<keyword evidence="7" id="KW-1185">Reference proteome</keyword>
<reference evidence="6" key="2">
    <citation type="submission" date="2021-03" db="UniProtKB">
        <authorList>
            <consortium name="EnsemblPlants"/>
        </authorList>
    </citation>
    <scope>IDENTIFICATION</scope>
</reference>
<keyword evidence="2 5" id="KW-0119">Carbohydrate metabolism</keyword>
<evidence type="ECO:0000256" key="1">
    <source>
        <dbReference type="ARBA" id="ARBA00005652"/>
    </source>
</evidence>
<dbReference type="InterPro" id="IPR001554">
    <property type="entry name" value="Glyco_hydro_14"/>
</dbReference>
<dbReference type="PANTHER" id="PTHR31352">
    <property type="entry name" value="BETA-AMYLASE 1, CHLOROPLASTIC"/>
    <property type="match status" value="1"/>
</dbReference>
<dbReference type="SMR" id="A0A803LJJ2"/>
<accession>A0A803LJJ2</accession>
<evidence type="ECO:0000256" key="4">
    <source>
        <dbReference type="PIRSR" id="PIRSR601554-1"/>
    </source>
</evidence>
<dbReference type="SUPFAM" id="SSF51445">
    <property type="entry name" value="(Trans)glycosidases"/>
    <property type="match status" value="1"/>
</dbReference>
<dbReference type="Gene3D" id="3.20.20.80">
    <property type="entry name" value="Glycosidases"/>
    <property type="match status" value="1"/>
</dbReference>
<protein>
    <recommendedName>
        <fullName evidence="5">Beta-amylase</fullName>
        <ecNumber evidence="5">3.2.1.2</ecNumber>
    </recommendedName>
</protein>
<keyword evidence="5" id="KW-0378">Hydrolase</keyword>
<dbReference type="GeneID" id="110694254"/>
<dbReference type="OrthoDB" id="1660156at2759"/>
<evidence type="ECO:0000256" key="5">
    <source>
        <dbReference type="RuleBase" id="RU000509"/>
    </source>
</evidence>
<dbReference type="RefSeq" id="XP_021727125.1">
    <property type="nucleotide sequence ID" value="XM_021871433.1"/>
</dbReference>
<gene>
    <name evidence="6" type="primary">LOC110694254</name>
</gene>
<dbReference type="Pfam" id="PF01373">
    <property type="entry name" value="Glyco_hydro_14"/>
    <property type="match status" value="1"/>
</dbReference>
<reference evidence="6" key="1">
    <citation type="journal article" date="2017" name="Nature">
        <title>The genome of Chenopodium quinoa.</title>
        <authorList>
            <person name="Jarvis D.E."/>
            <person name="Ho Y.S."/>
            <person name="Lightfoot D.J."/>
            <person name="Schmoeckel S.M."/>
            <person name="Li B."/>
            <person name="Borm T.J.A."/>
            <person name="Ohyanagi H."/>
            <person name="Mineta K."/>
            <person name="Michell C.T."/>
            <person name="Saber N."/>
            <person name="Kharbatia N.M."/>
            <person name="Rupper R.R."/>
            <person name="Sharp A.R."/>
            <person name="Dally N."/>
            <person name="Boughton B.A."/>
            <person name="Woo Y.H."/>
            <person name="Gao G."/>
            <person name="Schijlen E.G.W.M."/>
            <person name="Guo X."/>
            <person name="Momin A.A."/>
            <person name="Negrao S."/>
            <person name="Al-Babili S."/>
            <person name="Gehring C."/>
            <person name="Roessner U."/>
            <person name="Jung C."/>
            <person name="Murphy K."/>
            <person name="Arold S.T."/>
            <person name="Gojobori T."/>
            <person name="van der Linden C.G."/>
            <person name="van Loo E.N."/>
            <person name="Jellen E.N."/>
            <person name="Maughan P.J."/>
            <person name="Tester M."/>
        </authorList>
    </citation>
    <scope>NUCLEOTIDE SEQUENCE [LARGE SCALE GENOMIC DNA]</scope>
    <source>
        <strain evidence="6">cv. PI 614886</strain>
    </source>
</reference>
<sequence>MEISVIGNSQMKIGKIEENLRDLCISNFGNNKQKSRVLFDQSKIKEKGNYGFRFPLRATQSNVIPVEKTSASPNSISVDGVNLFVGLPVDTVSRDNTLNHERAITAGLKALKLMGVDGVELPVWWGIVEKDAMGKYDWSGYLAIAEMVHKLGLKLRVSLCFHASQEPKIPLPTWVSQFGEADPSIYFTDRLGQQYKECLSLAVDDLPIFDSRSPIEVYQNFCESFKSTFSPFMGSTITGVTIGLGPDGELRYPSCHDSASHNNHSGVGEFQCYDKYMLTYLKQYAEKMGKPMWGLGGPHDVPSYNEPPCAKNFFKDNGGSWETPYGDFFLSWYSNQLISHGNRILSIALTVFGETPLIISGKLPLVHSWYKTQSHPSELTAGFYNTVNRDGYEEVIEVFGKNSCRIILPGLDLSDAREPNGSSPQSLLAQIKDVCRVQGVGISGENLSLSKVTDGFSNIKSNLSEEDPIVDSFTYQRMGADFFSPKHFPMFTAFVRGVNQLDIDVDDMPETRRVAEPVHVKSEVLQVQTA</sequence>
<organism evidence="6 7">
    <name type="scientific">Chenopodium quinoa</name>
    <name type="common">Quinoa</name>
    <dbReference type="NCBI Taxonomy" id="63459"/>
    <lineage>
        <taxon>Eukaryota</taxon>
        <taxon>Viridiplantae</taxon>
        <taxon>Streptophyta</taxon>
        <taxon>Embryophyta</taxon>
        <taxon>Tracheophyta</taxon>
        <taxon>Spermatophyta</taxon>
        <taxon>Magnoliopsida</taxon>
        <taxon>eudicotyledons</taxon>
        <taxon>Gunneridae</taxon>
        <taxon>Pentapetalae</taxon>
        <taxon>Caryophyllales</taxon>
        <taxon>Chenopodiaceae</taxon>
        <taxon>Chenopodioideae</taxon>
        <taxon>Atripliceae</taxon>
        <taxon>Chenopodium</taxon>
    </lineage>
</organism>
<comment type="similarity">
    <text evidence="1 5">Belongs to the glycosyl hydrolase 14 family.</text>
</comment>
<feature type="active site" description="Proton donor" evidence="4">
    <location>
        <position position="249"/>
    </location>
</feature>
<evidence type="ECO:0000313" key="6">
    <source>
        <dbReference type="EnsemblPlants" id="AUR62014139-RA:cds"/>
    </source>
</evidence>
<evidence type="ECO:0000256" key="3">
    <source>
        <dbReference type="ARBA" id="ARBA00023326"/>
    </source>
</evidence>
<keyword evidence="3 5" id="KW-0624">Polysaccharide degradation</keyword>
<evidence type="ECO:0000256" key="2">
    <source>
        <dbReference type="ARBA" id="ARBA00023277"/>
    </source>
</evidence>
<dbReference type="InterPro" id="IPR017853">
    <property type="entry name" value="GH"/>
</dbReference>
<dbReference type="GO" id="GO:0000272">
    <property type="term" value="P:polysaccharide catabolic process"/>
    <property type="evidence" value="ECO:0007669"/>
    <property type="project" value="UniProtKB-KW"/>
</dbReference>
<dbReference type="OMA" id="CMNKQHR"/>
<dbReference type="Gramene" id="AUR62014139-RA">
    <property type="protein sequence ID" value="AUR62014139-RA:cds"/>
    <property type="gene ID" value="AUR62014139"/>
</dbReference>
<dbReference type="AlphaFoldDB" id="A0A803LJJ2"/>
<dbReference type="EnsemblPlants" id="AUR62014139-RA">
    <property type="protein sequence ID" value="AUR62014139-RA:cds"/>
    <property type="gene ID" value="AUR62014139"/>
</dbReference>
<dbReference type="GO" id="GO:0016161">
    <property type="term" value="F:beta-amylase activity"/>
    <property type="evidence" value="ECO:0007669"/>
    <property type="project" value="UniProtKB-EC"/>
</dbReference>
<dbReference type="EC" id="3.2.1.2" evidence="5"/>
<name>A0A803LJJ2_CHEQI</name>
<evidence type="ECO:0000313" key="7">
    <source>
        <dbReference type="Proteomes" id="UP000596660"/>
    </source>
</evidence>
<dbReference type="PANTHER" id="PTHR31352:SF3">
    <property type="entry name" value="INACTIVE BETA-AMYLASE 9"/>
    <property type="match status" value="1"/>
</dbReference>
<dbReference type="KEGG" id="cqi:110694254"/>
<comment type="catalytic activity">
    <reaction evidence="5">
        <text>Hydrolysis of (1-&gt;4)-alpha-D-glucosidic linkages in polysaccharides so as to remove successive maltose units from the non-reducing ends of the chains.</text>
        <dbReference type="EC" id="3.2.1.2"/>
    </reaction>
</comment>
<dbReference type="Proteomes" id="UP000596660">
    <property type="component" value="Unplaced"/>
</dbReference>
<dbReference type="PRINTS" id="PR00750">
    <property type="entry name" value="BETAAMYLASE"/>
</dbReference>